<proteinExistence type="predicted"/>
<comment type="caution">
    <text evidence="1">The sequence shown here is derived from an EMBL/GenBank/DDBJ whole genome shotgun (WGS) entry which is preliminary data.</text>
</comment>
<dbReference type="InParanoid" id="A0A395JN68"/>
<reference evidence="1 2" key="1">
    <citation type="submission" date="2018-06" db="EMBL/GenBank/DDBJ databases">
        <title>Genomic Encyclopedia of Type Strains, Phase IV (KMG-IV): sequencing the most valuable type-strain genomes for metagenomic binning, comparative biology and taxonomic classification.</title>
        <authorList>
            <person name="Goeker M."/>
        </authorList>
    </citation>
    <scope>NUCLEOTIDE SEQUENCE [LARGE SCALE GENOMIC DNA]</scope>
    <source>
        <strain evidence="1 2">DSM 24032</strain>
    </source>
</reference>
<name>A0A395JN68_9GAMM</name>
<keyword evidence="2" id="KW-1185">Reference proteome</keyword>
<gene>
    <name evidence="1" type="ORF">DFR28_101485</name>
</gene>
<organism evidence="1 2">
    <name type="scientific">Arenicella xantha</name>
    <dbReference type="NCBI Taxonomy" id="644221"/>
    <lineage>
        <taxon>Bacteria</taxon>
        <taxon>Pseudomonadati</taxon>
        <taxon>Pseudomonadota</taxon>
        <taxon>Gammaproteobacteria</taxon>
        <taxon>Arenicellales</taxon>
        <taxon>Arenicellaceae</taxon>
        <taxon>Arenicella</taxon>
    </lineage>
</organism>
<dbReference type="RefSeq" id="WP_113952699.1">
    <property type="nucleotide sequence ID" value="NZ_QNRT01000001.1"/>
</dbReference>
<protein>
    <submittedName>
        <fullName evidence="1">Uncharacterized protein</fullName>
    </submittedName>
</protein>
<dbReference type="Proteomes" id="UP000253083">
    <property type="component" value="Unassembled WGS sequence"/>
</dbReference>
<accession>A0A395JN68</accession>
<dbReference type="EMBL" id="QNRT01000001">
    <property type="protein sequence ID" value="RBP53100.1"/>
    <property type="molecule type" value="Genomic_DNA"/>
</dbReference>
<sequence length="358" mass="36396">MDSATAVGGNQLIFTNVSTARSPLFYLQGTELGDDVVVTIEVFETGTETPIGYESLSSTVDVDPSGVYLGTGDFTMTTFGANRAVQVRSAVLRDTEDSVHLEGQFLRDQAVRGGQNLTVPMLVADSNVIALPAGASGDLSIVGGQLSGIIEADPLTAGVTTISIANQPNASFSLPNNRSGEITATVRAPSVALISKDPLPQGSASLTFDKVTSASVGTIYVQGLSVNGATQLRVSAPGYSDGTADVAVVPSGFQLTGSFSNMSVGDSRNLSVRSGRLFNNGAFSGVQAVRGGQSFAIDVTSSDASVGAITSPVMISNGESSGTAKFSAVAPGTTTIQVLQPVGFSPPVGTSDADITVQ</sequence>
<evidence type="ECO:0000313" key="1">
    <source>
        <dbReference type="EMBL" id="RBP53100.1"/>
    </source>
</evidence>
<dbReference type="OrthoDB" id="10002285at2"/>
<dbReference type="AlphaFoldDB" id="A0A395JN68"/>
<evidence type="ECO:0000313" key="2">
    <source>
        <dbReference type="Proteomes" id="UP000253083"/>
    </source>
</evidence>